<evidence type="ECO:0000256" key="3">
    <source>
        <dbReference type="ARBA" id="ARBA00023002"/>
    </source>
</evidence>
<dbReference type="OrthoDB" id="3609at2759"/>
<dbReference type="Pfam" id="PF08546">
    <property type="entry name" value="ApbA_C"/>
    <property type="match status" value="1"/>
</dbReference>
<keyword evidence="2" id="KW-0521">NADP</keyword>
<evidence type="ECO:0000259" key="4">
    <source>
        <dbReference type="Pfam" id="PF02558"/>
    </source>
</evidence>
<protein>
    <recommendedName>
        <fullName evidence="9">2-dehydropantoate 2-reductase</fullName>
    </recommendedName>
</protein>
<dbReference type="InterPro" id="IPR003710">
    <property type="entry name" value="ApbA"/>
</dbReference>
<gene>
    <name evidence="6" type="ORF">PTTG_04397</name>
</gene>
<dbReference type="PANTHER" id="PTHR21708">
    <property type="entry name" value="PROBABLE 2-DEHYDROPANTOATE 2-REDUCTASE"/>
    <property type="match status" value="1"/>
</dbReference>
<dbReference type="GO" id="GO:0008677">
    <property type="term" value="F:2-dehydropantoate 2-reductase activity"/>
    <property type="evidence" value="ECO:0007669"/>
    <property type="project" value="InterPro"/>
</dbReference>
<feature type="domain" description="Ketopantoate reductase C-terminal" evidence="5">
    <location>
        <begin position="322"/>
        <end position="451"/>
    </location>
</feature>
<dbReference type="AlphaFoldDB" id="A0A180GMF8"/>
<comment type="similarity">
    <text evidence="1">Belongs to the ketopantoate reductase family.</text>
</comment>
<dbReference type="InterPro" id="IPR036291">
    <property type="entry name" value="NAD(P)-bd_dom_sf"/>
</dbReference>
<dbReference type="InterPro" id="IPR008927">
    <property type="entry name" value="6-PGluconate_DH-like_C_sf"/>
</dbReference>
<keyword evidence="3" id="KW-0560">Oxidoreductase</keyword>
<dbReference type="GO" id="GO:0005737">
    <property type="term" value="C:cytoplasm"/>
    <property type="evidence" value="ECO:0007669"/>
    <property type="project" value="TreeGrafter"/>
</dbReference>
<dbReference type="Proteomes" id="UP000005240">
    <property type="component" value="Unassembled WGS sequence"/>
</dbReference>
<dbReference type="PANTHER" id="PTHR21708:SF26">
    <property type="entry name" value="2-DEHYDROPANTOATE 2-REDUCTASE"/>
    <property type="match status" value="1"/>
</dbReference>
<dbReference type="SUPFAM" id="SSF48179">
    <property type="entry name" value="6-phosphogluconate dehydrogenase C-terminal domain-like"/>
    <property type="match status" value="1"/>
</dbReference>
<feature type="domain" description="Ketopantoate reductase N-terminal" evidence="4">
    <location>
        <begin position="106"/>
        <end position="272"/>
    </location>
</feature>
<dbReference type="Gene3D" id="3.40.50.720">
    <property type="entry name" value="NAD(P)-binding Rossmann-like Domain"/>
    <property type="match status" value="1"/>
</dbReference>
<evidence type="ECO:0000313" key="8">
    <source>
        <dbReference type="Proteomes" id="UP000005240"/>
    </source>
</evidence>
<reference evidence="6" key="2">
    <citation type="submission" date="2016-05" db="EMBL/GenBank/DDBJ databases">
        <title>Comparative analysis highlights variable genome content of wheat rusts and divergence of the mating loci.</title>
        <authorList>
            <person name="Cuomo C.A."/>
            <person name="Bakkeren G."/>
            <person name="Szabo L."/>
            <person name="Khalil H."/>
            <person name="Joly D."/>
            <person name="Goldberg J."/>
            <person name="Young S."/>
            <person name="Zeng Q."/>
            <person name="Fellers J."/>
        </authorList>
    </citation>
    <scope>NUCLEOTIDE SEQUENCE [LARGE SCALE GENOMIC DNA]</scope>
    <source>
        <strain evidence="6">1-1 BBBD Race 1</strain>
    </source>
</reference>
<dbReference type="InterPro" id="IPR013332">
    <property type="entry name" value="KPR_N"/>
</dbReference>
<reference evidence="6" key="1">
    <citation type="submission" date="2009-11" db="EMBL/GenBank/DDBJ databases">
        <authorList>
            <consortium name="The Broad Institute Genome Sequencing Platform"/>
            <person name="Ward D."/>
            <person name="Feldgarden M."/>
            <person name="Earl A."/>
            <person name="Young S.K."/>
            <person name="Zeng Q."/>
            <person name="Koehrsen M."/>
            <person name="Alvarado L."/>
            <person name="Berlin A."/>
            <person name="Bochicchio J."/>
            <person name="Borenstein D."/>
            <person name="Chapman S.B."/>
            <person name="Chen Z."/>
            <person name="Engels R."/>
            <person name="Freedman E."/>
            <person name="Gellesch M."/>
            <person name="Goldberg J."/>
            <person name="Griggs A."/>
            <person name="Gujja S."/>
            <person name="Heilman E."/>
            <person name="Heiman D."/>
            <person name="Hepburn T."/>
            <person name="Howarth C."/>
            <person name="Jen D."/>
            <person name="Larson L."/>
            <person name="Lewis B."/>
            <person name="Mehta T."/>
            <person name="Park D."/>
            <person name="Pearson M."/>
            <person name="Roberts A."/>
            <person name="Saif S."/>
            <person name="Shea T."/>
            <person name="Shenoy N."/>
            <person name="Sisk P."/>
            <person name="Stolte C."/>
            <person name="Sykes S."/>
            <person name="Thomson T."/>
            <person name="Walk T."/>
            <person name="White J."/>
            <person name="Yandava C."/>
            <person name="Izard J."/>
            <person name="Baranova O.V."/>
            <person name="Blanton J.M."/>
            <person name="Tanner A.C."/>
            <person name="Dewhirst F.E."/>
            <person name="Haas B."/>
            <person name="Nusbaum C."/>
            <person name="Birren B."/>
        </authorList>
    </citation>
    <scope>NUCLEOTIDE SEQUENCE [LARGE SCALE GENOMIC DNA]</scope>
    <source>
        <strain evidence="6">1-1 BBBD Race 1</strain>
    </source>
</reference>
<keyword evidence="8" id="KW-1185">Reference proteome</keyword>
<dbReference type="Gene3D" id="1.10.1040.10">
    <property type="entry name" value="N-(1-d-carboxylethyl)-l-norvaline Dehydrogenase, domain 2"/>
    <property type="match status" value="1"/>
</dbReference>
<evidence type="ECO:0000313" key="6">
    <source>
        <dbReference type="EMBL" id="OAV93900.1"/>
    </source>
</evidence>
<dbReference type="InterPro" id="IPR013752">
    <property type="entry name" value="KPA_reductase"/>
</dbReference>
<organism evidence="6">
    <name type="scientific">Puccinia triticina (isolate 1-1 / race 1 (BBBD))</name>
    <name type="common">Brown leaf rust fungus</name>
    <dbReference type="NCBI Taxonomy" id="630390"/>
    <lineage>
        <taxon>Eukaryota</taxon>
        <taxon>Fungi</taxon>
        <taxon>Dikarya</taxon>
        <taxon>Basidiomycota</taxon>
        <taxon>Pucciniomycotina</taxon>
        <taxon>Pucciniomycetes</taxon>
        <taxon>Pucciniales</taxon>
        <taxon>Pucciniaceae</taxon>
        <taxon>Puccinia</taxon>
    </lineage>
</organism>
<reference evidence="7 8" key="3">
    <citation type="journal article" date="2017" name="G3 (Bethesda)">
        <title>Comparative analysis highlights variable genome content of wheat rusts and divergence of the mating loci.</title>
        <authorList>
            <person name="Cuomo C.A."/>
            <person name="Bakkeren G."/>
            <person name="Khalil H.B."/>
            <person name="Panwar V."/>
            <person name="Joly D."/>
            <person name="Linning R."/>
            <person name="Sakthikumar S."/>
            <person name="Song X."/>
            <person name="Adiconis X."/>
            <person name="Fan L."/>
            <person name="Goldberg J.M."/>
            <person name="Levin J.Z."/>
            <person name="Young S."/>
            <person name="Zeng Q."/>
            <person name="Anikster Y."/>
            <person name="Bruce M."/>
            <person name="Wang M."/>
            <person name="Yin C."/>
            <person name="McCallum B."/>
            <person name="Szabo L.J."/>
            <person name="Hulbert S."/>
            <person name="Chen X."/>
            <person name="Fellers J.P."/>
        </authorList>
    </citation>
    <scope>NUCLEOTIDE SEQUENCE</scope>
    <source>
        <strain evidence="7">isolate 1-1 / race 1 (BBBD)</strain>
        <strain evidence="8">Isolate 1-1 / race 1 (BBBD)</strain>
    </source>
</reference>
<accession>A0A180GMF8</accession>
<dbReference type="InterPro" id="IPR051402">
    <property type="entry name" value="KPR-Related"/>
</dbReference>
<evidence type="ECO:0008006" key="9">
    <source>
        <dbReference type="Google" id="ProtNLM"/>
    </source>
</evidence>
<dbReference type="VEuPathDB" id="FungiDB:PTTG_04397"/>
<dbReference type="FunFam" id="1.10.1040.10:FF:000017">
    <property type="entry name" value="2-dehydropantoate 2-reductase"/>
    <property type="match status" value="1"/>
</dbReference>
<dbReference type="EMBL" id="ADAS02000045">
    <property type="protein sequence ID" value="OAV93900.1"/>
    <property type="molecule type" value="Genomic_DNA"/>
</dbReference>
<dbReference type="GO" id="GO:0015940">
    <property type="term" value="P:pantothenate biosynthetic process"/>
    <property type="evidence" value="ECO:0007669"/>
    <property type="project" value="InterPro"/>
</dbReference>
<dbReference type="FunFam" id="3.40.50.720:FF:000609">
    <property type="entry name" value="2-dehydropantoate 2-reductase"/>
    <property type="match status" value="1"/>
</dbReference>
<sequence>MALTKACLNNALPKPMNYFLFHLGFKKVFGGIRPQEGGRWKGRCRRTILSAQIFDGFYLSRDPNGISAAYCFARLPRLRSRDLAKVDWLNKFDPFIPGGMASEVRILIVGTGAVGAFYGSRLHRPEEGVKVSFVCRSNYEEVKANGIEIVSRTFGKYTMQPADVFKSIDQAAQLGPSESGSRWDFVILCTKVLPDRVDDAVLLSPLLRVANDHDRPPPTLVLIQNGIGFEDNHRQRHPQVPILSAVTVVNAEQLKPNLVRHNRWTRISIGPYLNFSSYLAHPHPPINPQLGIHSQSQLELLVSLLRSGQIHDVEIYGEKDLQILRWHKLAINASMNPTSILSGGLPSSEMVKNPQLRLHLQGCMQEVFEAAKKIFGIESFPANFASIERILQSTEKAGESSTIKPSMLVDWELGRPLEIQAIMGFPIRIATRAGVKLARIQSMYAFLNQLQLARSKKTGLCQARI</sequence>
<evidence type="ECO:0000313" key="7">
    <source>
        <dbReference type="EnsemblFungi" id="PTTG_04397-t43_1-p1"/>
    </source>
</evidence>
<name>A0A180GMF8_PUCT1</name>
<dbReference type="EnsemblFungi" id="PTTG_04397-t43_1">
    <property type="protein sequence ID" value="PTTG_04397-t43_1-p1"/>
    <property type="gene ID" value="PTTG_04397"/>
</dbReference>
<evidence type="ECO:0000256" key="2">
    <source>
        <dbReference type="ARBA" id="ARBA00022857"/>
    </source>
</evidence>
<evidence type="ECO:0000256" key="1">
    <source>
        <dbReference type="ARBA" id="ARBA00007870"/>
    </source>
</evidence>
<dbReference type="Pfam" id="PF02558">
    <property type="entry name" value="ApbA"/>
    <property type="match status" value="1"/>
</dbReference>
<dbReference type="NCBIfam" id="TIGR00745">
    <property type="entry name" value="apbA_panE"/>
    <property type="match status" value="1"/>
</dbReference>
<dbReference type="STRING" id="630390.A0A180GMF8"/>
<dbReference type="InterPro" id="IPR013328">
    <property type="entry name" value="6PGD_dom2"/>
</dbReference>
<evidence type="ECO:0000259" key="5">
    <source>
        <dbReference type="Pfam" id="PF08546"/>
    </source>
</evidence>
<dbReference type="SUPFAM" id="SSF51735">
    <property type="entry name" value="NAD(P)-binding Rossmann-fold domains"/>
    <property type="match status" value="1"/>
</dbReference>
<proteinExistence type="inferred from homology"/>
<reference evidence="7" key="4">
    <citation type="submission" date="2025-05" db="UniProtKB">
        <authorList>
            <consortium name="EnsemblFungi"/>
        </authorList>
    </citation>
    <scope>IDENTIFICATION</scope>
    <source>
        <strain evidence="7">isolate 1-1 / race 1 (BBBD)</strain>
    </source>
</reference>